<feature type="region of interest" description="Disordered" evidence="1">
    <location>
        <begin position="1"/>
        <end position="31"/>
    </location>
</feature>
<evidence type="ECO:0000256" key="1">
    <source>
        <dbReference type="SAM" id="MobiDB-lite"/>
    </source>
</evidence>
<sequence>MSVPKADNNQSSYSKVLTTTRGSGEPDQYRDQLPACRPGLTPMKASFLPPVRCQPSLYGA</sequence>
<name>W1XKX6_9ZZZZ</name>
<protein>
    <submittedName>
        <fullName evidence="2">Uncharacterized protein</fullName>
    </submittedName>
</protein>
<proteinExistence type="predicted"/>
<comment type="caution">
    <text evidence="2">The sequence shown here is derived from an EMBL/GenBank/DDBJ whole genome shotgun (WGS) entry which is preliminary data.</text>
</comment>
<dbReference type="EMBL" id="AZMM01015363">
    <property type="protein sequence ID" value="ETJ30115.1"/>
    <property type="molecule type" value="Genomic_DNA"/>
</dbReference>
<gene>
    <name evidence="2" type="ORF">Q604_UNBC15363G0001</name>
</gene>
<dbReference type="AlphaFoldDB" id="W1XKX6"/>
<accession>W1XKX6</accession>
<feature type="non-terminal residue" evidence="2">
    <location>
        <position position="60"/>
    </location>
</feature>
<evidence type="ECO:0000313" key="2">
    <source>
        <dbReference type="EMBL" id="ETJ30115.1"/>
    </source>
</evidence>
<feature type="compositionally biased region" description="Polar residues" evidence="1">
    <location>
        <begin position="7"/>
        <end position="22"/>
    </location>
</feature>
<reference evidence="2" key="1">
    <citation type="submission" date="2013-12" db="EMBL/GenBank/DDBJ databases">
        <title>A Varibaculum cambriense genome reconstructed from a premature infant gut community with otherwise low bacterial novelty that shifts toward anaerobic metabolism during the third week of life.</title>
        <authorList>
            <person name="Brown C.T."/>
            <person name="Sharon I."/>
            <person name="Thomas B.C."/>
            <person name="Castelle C.J."/>
            <person name="Morowitz M.J."/>
            <person name="Banfield J.F."/>
        </authorList>
    </citation>
    <scope>NUCLEOTIDE SEQUENCE</scope>
</reference>
<organism evidence="2">
    <name type="scientific">human gut metagenome</name>
    <dbReference type="NCBI Taxonomy" id="408170"/>
    <lineage>
        <taxon>unclassified sequences</taxon>
        <taxon>metagenomes</taxon>
        <taxon>organismal metagenomes</taxon>
    </lineage>
</organism>